<dbReference type="Pfam" id="PF08239">
    <property type="entry name" value="SH3_3"/>
    <property type="match status" value="5"/>
</dbReference>
<dbReference type="Gene3D" id="2.30.30.40">
    <property type="entry name" value="SH3 Domains"/>
    <property type="match status" value="5"/>
</dbReference>
<organism evidence="2 3">
    <name type="scientific">Terrisporobacter hibernicus</name>
    <dbReference type="NCBI Taxonomy" id="2813371"/>
    <lineage>
        <taxon>Bacteria</taxon>
        <taxon>Bacillati</taxon>
        <taxon>Bacillota</taxon>
        <taxon>Clostridia</taxon>
        <taxon>Peptostreptococcales</taxon>
        <taxon>Peptostreptococcaceae</taxon>
        <taxon>Terrisporobacter</taxon>
    </lineage>
</organism>
<name>A0AAX2ZJB5_9FIRM</name>
<dbReference type="PANTHER" id="PTHR34408">
    <property type="entry name" value="FAMILY PROTEIN, PUTATIVE-RELATED"/>
    <property type="match status" value="1"/>
</dbReference>
<dbReference type="InterPro" id="IPR036028">
    <property type="entry name" value="SH3-like_dom_sf"/>
</dbReference>
<feature type="domain" description="SH3b" evidence="1">
    <location>
        <begin position="236"/>
        <end position="301"/>
    </location>
</feature>
<dbReference type="InterPro" id="IPR052354">
    <property type="entry name" value="Cell_Wall_Dynamics_Protein"/>
</dbReference>
<feature type="domain" description="SH3b" evidence="1">
    <location>
        <begin position="99"/>
        <end position="167"/>
    </location>
</feature>
<proteinExistence type="predicted"/>
<dbReference type="AlphaFoldDB" id="A0AAX2ZJB5"/>
<dbReference type="SUPFAM" id="SSF50044">
    <property type="entry name" value="SH3-domain"/>
    <property type="match status" value="1"/>
</dbReference>
<sequence length="363" mass="40849">MKKIEKVILGSLVIGTTLSSSVIFTQAEKLGETQYHLTDNLNMRKGPGTDYISIGTLKKGTIVTPLEYSQDKFWVKVKYNNQCVWICAKYIKKVESSNETDKKLGDYKTKEKLNLRRGPSLDNIIILTIPKGNTVKVNDFSSDNNWAKVNYNNQTGWVSTTYIEKITSQGDSYEDYITTSSVNVRTGPSAKYNKIGALSKDVVVKPLGFDKYGNWIKFNYNGKESWVCKSYLKKVSNNNILYAGENVNLRTSSSVNSTKICTIPKNAKVNIVSYNSDKTWAQVKYNDKLGWVSSKYLTSKATQDYKLGNTTTRLNLRALPNLDGRTLTTMPTGASIKIYEEKNGWLKVSYNNIIGYCAAVYVK</sequence>
<dbReference type="RefSeq" id="WP_074918436.1">
    <property type="nucleotide sequence ID" value="NZ_CP081135.1"/>
</dbReference>
<gene>
    <name evidence="2" type="ORF">JW646_03215</name>
</gene>
<reference evidence="2 3" key="1">
    <citation type="journal article" date="2023" name="Int. J. Syst. Evol. Microbiol.">
        <title>Terrisporobacter hibernicus sp. nov., isolated from bovine faeces in Northern Ireland.</title>
        <authorList>
            <person name="Mitchell M."/>
            <person name="Nguyen S.V."/>
            <person name="Connor M."/>
            <person name="Fairley D.J."/>
            <person name="Donoghue O."/>
            <person name="Marshall H."/>
            <person name="Koolman L."/>
            <person name="McMullan G."/>
            <person name="Schaffer K.E."/>
            <person name="McGrath J.W."/>
            <person name="Fanning S."/>
        </authorList>
    </citation>
    <scope>NUCLEOTIDE SEQUENCE [LARGE SCALE GENOMIC DNA]</scope>
    <source>
        <strain evidence="2 3">MCA3</strain>
    </source>
</reference>
<dbReference type="EMBL" id="CP081135">
    <property type="protein sequence ID" value="UEL48477.1"/>
    <property type="molecule type" value="Genomic_DNA"/>
</dbReference>
<dbReference type="InterPro" id="IPR003646">
    <property type="entry name" value="SH3-like_bac-type"/>
</dbReference>
<dbReference type="SMART" id="SM00287">
    <property type="entry name" value="SH3b"/>
    <property type="match status" value="5"/>
</dbReference>
<evidence type="ECO:0000259" key="1">
    <source>
        <dbReference type="PROSITE" id="PS51781"/>
    </source>
</evidence>
<feature type="domain" description="SH3b" evidence="1">
    <location>
        <begin position="31"/>
        <end position="95"/>
    </location>
</feature>
<protein>
    <submittedName>
        <fullName evidence="2">SH3 domain-containing protein</fullName>
    </submittedName>
</protein>
<keyword evidence="3" id="KW-1185">Reference proteome</keyword>
<evidence type="ECO:0000313" key="3">
    <source>
        <dbReference type="Proteomes" id="UP001198983"/>
    </source>
</evidence>
<dbReference type="PROSITE" id="PS51781">
    <property type="entry name" value="SH3B"/>
    <property type="match status" value="4"/>
</dbReference>
<accession>A0AAX2ZJB5</accession>
<evidence type="ECO:0000313" key="2">
    <source>
        <dbReference type="EMBL" id="UEL48477.1"/>
    </source>
</evidence>
<feature type="domain" description="SH3b" evidence="1">
    <location>
        <begin position="303"/>
        <end position="363"/>
    </location>
</feature>
<dbReference type="KEGG" id="tem:JW646_03215"/>
<dbReference type="Proteomes" id="UP001198983">
    <property type="component" value="Chromosome"/>
</dbReference>
<dbReference type="PANTHER" id="PTHR34408:SF1">
    <property type="entry name" value="GLYCOSYL HYDROLASE FAMILY 19 DOMAIN-CONTAINING PROTEIN HI_1415"/>
    <property type="match status" value="1"/>
</dbReference>